<evidence type="ECO:0000313" key="2">
    <source>
        <dbReference type="EMBL" id="CAB5218558.1"/>
    </source>
</evidence>
<keyword evidence="1" id="KW-0472">Membrane</keyword>
<reference evidence="2" key="1">
    <citation type="submission" date="2020-05" db="EMBL/GenBank/DDBJ databases">
        <authorList>
            <person name="Chiriac C."/>
            <person name="Salcher M."/>
            <person name="Ghai R."/>
            <person name="Kavagutti S V."/>
        </authorList>
    </citation>
    <scope>NUCLEOTIDE SEQUENCE</scope>
</reference>
<sequence>MSQLFNLNVKDFIKGLILSVLTAIVTIIYSSLQSGSLEVNWKLVATTAITSALSYLVKNLLTNSSDQFMKIDQ</sequence>
<dbReference type="EMBL" id="LR798259">
    <property type="protein sequence ID" value="CAB5218558.1"/>
    <property type="molecule type" value="Genomic_DNA"/>
</dbReference>
<proteinExistence type="predicted"/>
<accession>A0A6J7WNX7</accession>
<name>A0A6J7WNX7_9CAUD</name>
<gene>
    <name evidence="2" type="ORF">UFOVP217_35</name>
</gene>
<organism evidence="2">
    <name type="scientific">uncultured Caudovirales phage</name>
    <dbReference type="NCBI Taxonomy" id="2100421"/>
    <lineage>
        <taxon>Viruses</taxon>
        <taxon>Duplodnaviria</taxon>
        <taxon>Heunggongvirae</taxon>
        <taxon>Uroviricota</taxon>
        <taxon>Caudoviricetes</taxon>
        <taxon>Peduoviridae</taxon>
        <taxon>Maltschvirus</taxon>
        <taxon>Maltschvirus maltsch</taxon>
    </lineage>
</organism>
<keyword evidence="1" id="KW-0812">Transmembrane</keyword>
<feature type="transmembrane region" description="Helical" evidence="1">
    <location>
        <begin position="43"/>
        <end position="61"/>
    </location>
</feature>
<evidence type="ECO:0000256" key="1">
    <source>
        <dbReference type="SAM" id="Phobius"/>
    </source>
</evidence>
<protein>
    <recommendedName>
        <fullName evidence="3">Holin</fullName>
    </recommendedName>
</protein>
<feature type="transmembrane region" description="Helical" evidence="1">
    <location>
        <begin position="12"/>
        <end position="31"/>
    </location>
</feature>
<keyword evidence="1" id="KW-1133">Transmembrane helix</keyword>
<evidence type="ECO:0008006" key="3">
    <source>
        <dbReference type="Google" id="ProtNLM"/>
    </source>
</evidence>